<evidence type="ECO:0000313" key="3">
    <source>
        <dbReference type="Proteomes" id="UP000623967"/>
    </source>
</evidence>
<dbReference type="SUPFAM" id="SSF141868">
    <property type="entry name" value="EAL domain-like"/>
    <property type="match status" value="1"/>
</dbReference>
<reference evidence="2 3" key="1">
    <citation type="submission" date="2021-01" db="EMBL/GenBank/DDBJ databases">
        <title>Genome public.</title>
        <authorList>
            <person name="Liu C."/>
            <person name="Sun Q."/>
        </authorList>
    </citation>
    <scope>NUCLEOTIDE SEQUENCE [LARGE SCALE GENOMIC DNA]</scope>
    <source>
        <strain evidence="2 3">YIM B02564</strain>
    </source>
</reference>
<dbReference type="PROSITE" id="PS50883">
    <property type="entry name" value="EAL"/>
    <property type="match status" value="1"/>
</dbReference>
<dbReference type="EMBL" id="JAESWB010000134">
    <property type="protein sequence ID" value="MBL4952150.1"/>
    <property type="molecule type" value="Genomic_DNA"/>
</dbReference>
<evidence type="ECO:0000259" key="1">
    <source>
        <dbReference type="PROSITE" id="PS50883"/>
    </source>
</evidence>
<sequence length="318" mass="36628">MKTSTLFHQIRIKYPVRWGLSFILLLEMTFIGIKLFRGSQVNYIWESIEIMILMWGILFWENPEDSQQELKQALKKKEFVLFYQPKIDVKTKQIVGMEALIRWHHPKKGLLSPIEFIPLAEKTGLIVPIGNWALKEACWQNIKWQQEGHPPLRVAVNISPKQLAPDLVQTIKDILEETGLSSECLEIEVTEGMLIELKDSTKTIIEEIRKLGVTVSLDDFGTGYSNIQYLQSFHVDSLKIDRSFIQNIETSPINQRLAEIITQMAHSLNLSVVAEGVETKEQYDFLQSIHCDEIQGYYVGKPASVKEFSTLFFSQTRP</sequence>
<dbReference type="PANTHER" id="PTHR33121">
    <property type="entry name" value="CYCLIC DI-GMP PHOSPHODIESTERASE PDEF"/>
    <property type="match status" value="1"/>
</dbReference>
<dbReference type="SMART" id="SM00052">
    <property type="entry name" value="EAL"/>
    <property type="match status" value="1"/>
</dbReference>
<dbReference type="InterPro" id="IPR035919">
    <property type="entry name" value="EAL_sf"/>
</dbReference>
<dbReference type="InterPro" id="IPR050706">
    <property type="entry name" value="Cyclic-di-GMP_PDE-like"/>
</dbReference>
<evidence type="ECO:0000313" key="2">
    <source>
        <dbReference type="EMBL" id="MBL4952150.1"/>
    </source>
</evidence>
<dbReference type="InterPro" id="IPR001633">
    <property type="entry name" value="EAL_dom"/>
</dbReference>
<dbReference type="CDD" id="cd01948">
    <property type="entry name" value="EAL"/>
    <property type="match status" value="1"/>
</dbReference>
<accession>A0ABS1TLI0</accession>
<feature type="domain" description="EAL" evidence="1">
    <location>
        <begin position="63"/>
        <end position="316"/>
    </location>
</feature>
<dbReference type="Gene3D" id="3.20.20.450">
    <property type="entry name" value="EAL domain"/>
    <property type="match status" value="1"/>
</dbReference>
<protein>
    <submittedName>
        <fullName evidence="2">EAL domain-containing protein</fullName>
    </submittedName>
</protein>
<comment type="caution">
    <text evidence="2">The sequence shown here is derived from an EMBL/GenBank/DDBJ whole genome shotgun (WGS) entry which is preliminary data.</text>
</comment>
<organism evidence="2 3">
    <name type="scientific">Neobacillus paridis</name>
    <dbReference type="NCBI Taxonomy" id="2803862"/>
    <lineage>
        <taxon>Bacteria</taxon>
        <taxon>Bacillati</taxon>
        <taxon>Bacillota</taxon>
        <taxon>Bacilli</taxon>
        <taxon>Bacillales</taxon>
        <taxon>Bacillaceae</taxon>
        <taxon>Neobacillus</taxon>
    </lineage>
</organism>
<keyword evidence="3" id="KW-1185">Reference proteome</keyword>
<proteinExistence type="predicted"/>
<name>A0ABS1TLI0_9BACI</name>
<dbReference type="PANTHER" id="PTHR33121:SF71">
    <property type="entry name" value="OXYGEN SENSOR PROTEIN DOSP"/>
    <property type="match status" value="1"/>
</dbReference>
<dbReference type="Pfam" id="PF00563">
    <property type="entry name" value="EAL"/>
    <property type="match status" value="1"/>
</dbReference>
<gene>
    <name evidence="2" type="ORF">JK635_07985</name>
</gene>
<dbReference type="Proteomes" id="UP000623967">
    <property type="component" value="Unassembled WGS sequence"/>
</dbReference>
<dbReference type="RefSeq" id="WP_202653428.1">
    <property type="nucleotide sequence ID" value="NZ_JAESWB010000134.1"/>
</dbReference>